<keyword evidence="2" id="KW-0245">EGF-like domain</keyword>
<protein>
    <submittedName>
        <fullName evidence="6">EGF-like domain-containing protein</fullName>
    </submittedName>
</protein>
<dbReference type="GO" id="GO:0043235">
    <property type="term" value="C:receptor complex"/>
    <property type="evidence" value="ECO:0007669"/>
    <property type="project" value="TreeGrafter"/>
</dbReference>
<dbReference type="InterPro" id="IPR051221">
    <property type="entry name" value="LDLR-related"/>
</dbReference>
<dbReference type="GO" id="GO:0005509">
    <property type="term" value="F:calcium ion binding"/>
    <property type="evidence" value="ECO:0007669"/>
    <property type="project" value="InterPro"/>
</dbReference>
<dbReference type="InterPro" id="IPR000742">
    <property type="entry name" value="EGF"/>
</dbReference>
<evidence type="ECO:0000256" key="1">
    <source>
        <dbReference type="ARBA" id="ARBA00023157"/>
    </source>
</evidence>
<dbReference type="PANTHER" id="PTHR22722">
    <property type="entry name" value="LOW-DENSITY LIPOPROTEIN RECEPTOR-RELATED PROTEIN 2-RELATED"/>
    <property type="match status" value="1"/>
</dbReference>
<proteinExistence type="predicted"/>
<dbReference type="SUPFAM" id="SSF57196">
    <property type="entry name" value="EGF/Laminin"/>
    <property type="match status" value="1"/>
</dbReference>
<dbReference type="SMART" id="SM00179">
    <property type="entry name" value="EGF_CA"/>
    <property type="match status" value="1"/>
</dbReference>
<feature type="disulfide bond" evidence="3">
    <location>
        <begin position="83"/>
        <end position="101"/>
    </location>
</feature>
<dbReference type="InterPro" id="IPR036055">
    <property type="entry name" value="LDL_receptor-like_sf"/>
</dbReference>
<evidence type="ECO:0000259" key="4">
    <source>
        <dbReference type="PROSITE" id="PS50026"/>
    </source>
</evidence>
<dbReference type="GO" id="GO:0005886">
    <property type="term" value="C:plasma membrane"/>
    <property type="evidence" value="ECO:0007669"/>
    <property type="project" value="TreeGrafter"/>
</dbReference>
<dbReference type="AlphaFoldDB" id="A0A914UUQ8"/>
<dbReference type="SUPFAM" id="SSF57424">
    <property type="entry name" value="LDL receptor-like module"/>
    <property type="match status" value="2"/>
</dbReference>
<dbReference type="SMART" id="SM00192">
    <property type="entry name" value="LDLa"/>
    <property type="match status" value="4"/>
</dbReference>
<organism evidence="5 6">
    <name type="scientific">Plectus sambesii</name>
    <dbReference type="NCBI Taxonomy" id="2011161"/>
    <lineage>
        <taxon>Eukaryota</taxon>
        <taxon>Metazoa</taxon>
        <taxon>Ecdysozoa</taxon>
        <taxon>Nematoda</taxon>
        <taxon>Chromadorea</taxon>
        <taxon>Plectida</taxon>
        <taxon>Plectina</taxon>
        <taxon>Plectoidea</taxon>
        <taxon>Plectidae</taxon>
        <taxon>Plectus</taxon>
    </lineage>
</organism>
<dbReference type="Pfam" id="PF00057">
    <property type="entry name" value="Ldl_recept_a"/>
    <property type="match status" value="2"/>
</dbReference>
<dbReference type="PRINTS" id="PR00261">
    <property type="entry name" value="LDLRECEPTOR"/>
</dbReference>
<dbReference type="SMART" id="SM00181">
    <property type="entry name" value="EGF"/>
    <property type="match status" value="2"/>
</dbReference>
<evidence type="ECO:0000256" key="2">
    <source>
        <dbReference type="PROSITE-ProRule" id="PRU00076"/>
    </source>
</evidence>
<dbReference type="PROSITE" id="PS50068">
    <property type="entry name" value="LDLRA_2"/>
    <property type="match status" value="2"/>
</dbReference>
<evidence type="ECO:0000313" key="6">
    <source>
        <dbReference type="WBParaSite" id="PSAMB.scaffold12298size2833.g34777.t1"/>
    </source>
</evidence>
<dbReference type="WBParaSite" id="PSAMB.scaffold12298size2833.g34777.t1">
    <property type="protein sequence ID" value="PSAMB.scaffold12298size2833.g34777.t1"/>
    <property type="gene ID" value="PSAMB.scaffold12298size2833.g34777"/>
</dbReference>
<dbReference type="PANTHER" id="PTHR22722:SF5">
    <property type="entry name" value="LOW-DENSITY LIPOPROTEIN RECEPTOR-RELATED PROTEIN 1B"/>
    <property type="match status" value="1"/>
</dbReference>
<dbReference type="Proteomes" id="UP000887566">
    <property type="component" value="Unplaced"/>
</dbReference>
<evidence type="ECO:0000313" key="5">
    <source>
        <dbReference type="Proteomes" id="UP000887566"/>
    </source>
</evidence>
<sequence>MPVDCDQFHFNCGTPPAGTVVDNCIPIEKFRTGWPDCFSGLDEACTIGQYKCDGVCIPTTTNCTSADLLKLCHDLAPADAFKCKNGGCVPLAWLHDDENDCLDNSDDDPANLDECARGFQNCASGAECTNIPDSAFYCTCPEGQYGDGTVCQEDTGAIAQCPKASQTTSTAMTTTISDMNRVIKSIYYSRCMPAAPEIDCLDEAPTCMPFDKRLNGIVDCPGGVDEECMPGMTYCDKGKCVADDVADTQCLDRRVQASCEANNPAYFMCRNGTGCIIYQWAMDGVRDCADGSDEDPIIWNECLLGTDECDEHADCADAVNPPLTPDGRHTCTCKMSYTGDGKTCVPMA</sequence>
<dbReference type="Gene3D" id="2.10.25.10">
    <property type="entry name" value="Laminin"/>
    <property type="match status" value="2"/>
</dbReference>
<feature type="domain" description="EGF-like" evidence="4">
    <location>
        <begin position="111"/>
        <end position="152"/>
    </location>
</feature>
<reference evidence="6" key="1">
    <citation type="submission" date="2022-11" db="UniProtKB">
        <authorList>
            <consortium name="WormBaseParasite"/>
        </authorList>
    </citation>
    <scope>IDENTIFICATION</scope>
</reference>
<keyword evidence="1 3" id="KW-1015">Disulfide bond</keyword>
<keyword evidence="5" id="KW-1185">Reference proteome</keyword>
<dbReference type="Gene3D" id="4.10.400.10">
    <property type="entry name" value="Low-density Lipoprotein Receptor"/>
    <property type="match status" value="2"/>
</dbReference>
<evidence type="ECO:0000256" key="3">
    <source>
        <dbReference type="PROSITE-ProRule" id="PRU00124"/>
    </source>
</evidence>
<dbReference type="CDD" id="cd00112">
    <property type="entry name" value="LDLa"/>
    <property type="match status" value="2"/>
</dbReference>
<accession>A0A914UUQ8</accession>
<dbReference type="GO" id="GO:0005041">
    <property type="term" value="F:low-density lipoprotein particle receptor activity"/>
    <property type="evidence" value="ECO:0007669"/>
    <property type="project" value="TreeGrafter"/>
</dbReference>
<comment type="caution">
    <text evidence="2">Lacks conserved residue(s) required for the propagation of feature annotation.</text>
</comment>
<name>A0A914UUQ8_9BILA</name>
<dbReference type="InterPro" id="IPR002172">
    <property type="entry name" value="LDrepeatLR_classA_rpt"/>
</dbReference>
<feature type="domain" description="EGF-like" evidence="4">
    <location>
        <begin position="298"/>
        <end position="345"/>
    </location>
</feature>
<dbReference type="PROSITE" id="PS50026">
    <property type="entry name" value="EGF_3"/>
    <property type="match status" value="2"/>
</dbReference>
<dbReference type="InterPro" id="IPR001881">
    <property type="entry name" value="EGF-like_Ca-bd_dom"/>
</dbReference>